<organism evidence="1 2">
    <name type="scientific">Schizophyllum amplum</name>
    <dbReference type="NCBI Taxonomy" id="97359"/>
    <lineage>
        <taxon>Eukaryota</taxon>
        <taxon>Fungi</taxon>
        <taxon>Dikarya</taxon>
        <taxon>Basidiomycota</taxon>
        <taxon>Agaricomycotina</taxon>
        <taxon>Agaricomycetes</taxon>
        <taxon>Agaricomycetidae</taxon>
        <taxon>Agaricales</taxon>
        <taxon>Schizophyllaceae</taxon>
        <taxon>Schizophyllum</taxon>
    </lineage>
</organism>
<gene>
    <name evidence="1" type="ORF">BD626DRAFT_505734</name>
</gene>
<name>A0A550C5U8_9AGAR</name>
<dbReference type="Gene3D" id="3.40.30.10">
    <property type="entry name" value="Glutaredoxin"/>
    <property type="match status" value="1"/>
</dbReference>
<dbReference type="AlphaFoldDB" id="A0A550C5U8"/>
<dbReference type="InterPro" id="IPR036249">
    <property type="entry name" value="Thioredoxin-like_sf"/>
</dbReference>
<dbReference type="EMBL" id="VDMD01000023">
    <property type="protein sequence ID" value="TRM60181.1"/>
    <property type="molecule type" value="Genomic_DNA"/>
</dbReference>
<dbReference type="STRING" id="97359.A0A550C5U8"/>
<dbReference type="OrthoDB" id="412788at2759"/>
<comment type="caution">
    <text evidence="1">The sequence shown here is derived from an EMBL/GenBank/DDBJ whole genome shotgun (WGS) entry which is preliminary data.</text>
</comment>
<evidence type="ECO:0000313" key="1">
    <source>
        <dbReference type="EMBL" id="TRM60181.1"/>
    </source>
</evidence>
<evidence type="ECO:0000313" key="2">
    <source>
        <dbReference type="Proteomes" id="UP000320762"/>
    </source>
</evidence>
<sequence>MAESPSSTTVPKAMLYYAQDSTESCVARLALIEKGYGKDEVDLKIVDLAKGENYSPSYLRLNAKATVPTLIVPLAKTLSSDVDSRYKAIVDIQKIVEFLDKSRSPMSTTNTTSAAPAPALAPATMAFSTLSHTILDDIVYTEDASPSNLIYANARDEASLKATAKDLAPLLQARKAALEQYLADAQSETYHASEKTKGFWQAKLVAQTVLLDIVSKADTPTGDLDADSRAQREKFFKTAESLWSSSLKSLLTRLDKEMMGPLCGGDQLSIADLHVAAWLASLVKLAEGSSSMDGKAVVSRLEERIGGGFALPKDYNTSENETASKIGAFWDTMRERASWKQVYEHALV</sequence>
<accession>A0A550C5U8</accession>
<proteinExistence type="predicted"/>
<dbReference type="SUPFAM" id="SSF52833">
    <property type="entry name" value="Thioredoxin-like"/>
    <property type="match status" value="1"/>
</dbReference>
<protein>
    <submittedName>
        <fullName evidence="1">Uncharacterized protein</fullName>
    </submittedName>
</protein>
<reference evidence="1 2" key="1">
    <citation type="journal article" date="2019" name="New Phytol.">
        <title>Comparative genomics reveals unique wood-decay strategies and fruiting body development in the Schizophyllaceae.</title>
        <authorList>
            <person name="Almasi E."/>
            <person name="Sahu N."/>
            <person name="Krizsan K."/>
            <person name="Balint B."/>
            <person name="Kovacs G.M."/>
            <person name="Kiss B."/>
            <person name="Cseklye J."/>
            <person name="Drula E."/>
            <person name="Henrissat B."/>
            <person name="Nagy I."/>
            <person name="Chovatia M."/>
            <person name="Adam C."/>
            <person name="LaButti K."/>
            <person name="Lipzen A."/>
            <person name="Riley R."/>
            <person name="Grigoriev I.V."/>
            <person name="Nagy L.G."/>
        </authorList>
    </citation>
    <scope>NUCLEOTIDE SEQUENCE [LARGE SCALE GENOMIC DNA]</scope>
    <source>
        <strain evidence="1 2">NL-1724</strain>
    </source>
</reference>
<dbReference type="Proteomes" id="UP000320762">
    <property type="component" value="Unassembled WGS sequence"/>
</dbReference>
<keyword evidence="2" id="KW-1185">Reference proteome</keyword>